<feature type="compositionally biased region" description="Low complexity" evidence="1">
    <location>
        <begin position="203"/>
        <end position="218"/>
    </location>
</feature>
<comment type="caution">
    <text evidence="2">The sequence shown here is derived from an EMBL/GenBank/DDBJ whole genome shotgun (WGS) entry which is preliminary data.</text>
</comment>
<dbReference type="OrthoDB" id="2688776at2759"/>
<reference evidence="2" key="1">
    <citation type="submission" date="2021-03" db="EMBL/GenBank/DDBJ databases">
        <title>Evolutionary innovations through gain and loss of genes in the ectomycorrhizal Boletales.</title>
        <authorList>
            <person name="Wu G."/>
            <person name="Miyauchi S."/>
            <person name="Morin E."/>
            <person name="Yang Z.-L."/>
            <person name="Xu J."/>
            <person name="Martin F.M."/>
        </authorList>
    </citation>
    <scope>NUCLEOTIDE SEQUENCE</scope>
    <source>
        <strain evidence="2">BR01</strain>
    </source>
</reference>
<feature type="region of interest" description="Disordered" evidence="1">
    <location>
        <begin position="202"/>
        <end position="222"/>
    </location>
</feature>
<proteinExistence type="predicted"/>
<organism evidence="2 3">
    <name type="scientific">Boletus reticuloceps</name>
    <dbReference type="NCBI Taxonomy" id="495285"/>
    <lineage>
        <taxon>Eukaryota</taxon>
        <taxon>Fungi</taxon>
        <taxon>Dikarya</taxon>
        <taxon>Basidiomycota</taxon>
        <taxon>Agaricomycotina</taxon>
        <taxon>Agaricomycetes</taxon>
        <taxon>Agaricomycetidae</taxon>
        <taxon>Boletales</taxon>
        <taxon>Boletineae</taxon>
        <taxon>Boletaceae</taxon>
        <taxon>Boletoideae</taxon>
        <taxon>Boletus</taxon>
    </lineage>
</organism>
<accession>A0A8I2YV22</accession>
<name>A0A8I2YV22_9AGAM</name>
<sequence>MEPKVSTLPPASVWTNEGYGEQATVFHGGGLLISWGYIPTSMFQSSVPHISNPCHIQAAQQCNSQHCSLKEGPAFCHATCHILWHAPLPANEASLSTVVLYKVAHIASMLIIYLAQPVPPFHLVMTESAPSFPCQGNDSGNDSAALGGLVTLLRSLNLSKADSVTLIGVLQECVVTLSPQEAESKASAAALRAAAQPDIIGYSTETPTTSSDTPVSKPGSLPLLPTICEMGRPKLYNTQEEKKEAMRANKRAYYARNKTLISAKMKIKYQEHVSVQDPSKYVLLLARVPVLHANENTVQIYARWDRFVYHQVTQQVSCTNTRLQEYLGMSARDATEQLLEQFLETWCLDAVRSAISALEEIVQDCRLAEEDILQDYGVGPRFKEAAEASRAATSTLSTIEELFCYASLDTAKLKEKYTQGNLLFQSL</sequence>
<dbReference type="EMBL" id="JAGFBS010000004">
    <property type="protein sequence ID" value="KAG6379834.1"/>
    <property type="molecule type" value="Genomic_DNA"/>
</dbReference>
<gene>
    <name evidence="2" type="ORF">JVT61DRAFT_10383</name>
</gene>
<keyword evidence="3" id="KW-1185">Reference proteome</keyword>
<evidence type="ECO:0000313" key="2">
    <source>
        <dbReference type="EMBL" id="KAG6379834.1"/>
    </source>
</evidence>
<dbReference type="Proteomes" id="UP000683000">
    <property type="component" value="Unassembled WGS sequence"/>
</dbReference>
<dbReference type="AlphaFoldDB" id="A0A8I2YV22"/>
<evidence type="ECO:0000313" key="3">
    <source>
        <dbReference type="Proteomes" id="UP000683000"/>
    </source>
</evidence>
<protein>
    <submittedName>
        <fullName evidence="2">Uncharacterized protein</fullName>
    </submittedName>
</protein>
<evidence type="ECO:0000256" key="1">
    <source>
        <dbReference type="SAM" id="MobiDB-lite"/>
    </source>
</evidence>